<dbReference type="Pfam" id="PF13229">
    <property type="entry name" value="Beta_helix"/>
    <property type="match status" value="1"/>
</dbReference>
<dbReference type="SUPFAM" id="SSF51126">
    <property type="entry name" value="Pectin lyase-like"/>
    <property type="match status" value="2"/>
</dbReference>
<dbReference type="Proteomes" id="UP000033618">
    <property type="component" value="Unassembled WGS sequence"/>
</dbReference>
<dbReference type="InterPro" id="IPR039448">
    <property type="entry name" value="Beta_helix"/>
</dbReference>
<dbReference type="RefSeq" id="WP_024902827.1">
    <property type="nucleotide sequence ID" value="NZ_CADFGU010000001.1"/>
</dbReference>
<keyword evidence="3" id="KW-1185">Reference proteome</keyword>
<gene>
    <name evidence="2" type="ORF">WM40_09185</name>
</gene>
<dbReference type="InterPro" id="IPR006626">
    <property type="entry name" value="PbH1"/>
</dbReference>
<feature type="domain" description="Right handed beta helix" evidence="1">
    <location>
        <begin position="219"/>
        <end position="380"/>
    </location>
</feature>
<proteinExistence type="predicted"/>
<protein>
    <recommendedName>
        <fullName evidence="1">Right handed beta helix domain-containing protein</fullName>
    </recommendedName>
</protein>
<dbReference type="PATRIC" id="fig|28092.6.peg.2164"/>
<reference evidence="2 3" key="1">
    <citation type="submission" date="2015-03" db="EMBL/GenBank/DDBJ databases">
        <title>Draft Genome Sequence of Burkholderia andropogonis type strain ICMP2807, isolated from Sorghum bicolor.</title>
        <authorList>
            <person name="Lopes-Santos L."/>
            <person name="Castro D.B."/>
            <person name="Ottoboni L.M."/>
            <person name="Park D."/>
            <person name="Weirc B.S."/>
            <person name="Destefano S.A."/>
        </authorList>
    </citation>
    <scope>NUCLEOTIDE SEQUENCE [LARGE SCALE GENOMIC DNA]</scope>
    <source>
        <strain evidence="2 3">ICMP2807</strain>
    </source>
</reference>
<sequence length="382" mass="40372">MIHIIADGYTDCSRAINRAIELLPPHGGEIVLPAGDILLRQPIRIENGRVSIRGAGREVSRLIIDSPEGTGIHIESPTGQVSRVKIADLSINTVRTLTTGAGIQIVRGYDVRVTNCLLANLYCGIDSLDSSFVYFTDCEVIDPLAETGVGLLVHGSGVHNDQYLQRVFVQTRQQVTPCEAGIRIANSQGFWVDQCGVFHCKTGLHLLAMAGMTLEHGFLSNNAIDTCEGPGILIESGEGAVVRRIQSTSDWSCSNAGHGVILNANDGNIDDVKLMGSRVYGNGGDGIFVGNVGTLQVDNCNVAGNGRNGVSSGLSVNGRCSSLAVRNCTIGAFSGYPNTQAYALAGLDGAERAIVTGNVFEPNRLGVYASHPARALIANNLE</sequence>
<evidence type="ECO:0000313" key="3">
    <source>
        <dbReference type="Proteomes" id="UP000033618"/>
    </source>
</evidence>
<dbReference type="OrthoDB" id="134981at2"/>
<evidence type="ECO:0000259" key="1">
    <source>
        <dbReference type="Pfam" id="PF13229"/>
    </source>
</evidence>
<dbReference type="InterPro" id="IPR012334">
    <property type="entry name" value="Pectin_lyas_fold"/>
</dbReference>
<organism evidence="2 3">
    <name type="scientific">Robbsia andropogonis</name>
    <dbReference type="NCBI Taxonomy" id="28092"/>
    <lineage>
        <taxon>Bacteria</taxon>
        <taxon>Pseudomonadati</taxon>
        <taxon>Pseudomonadota</taxon>
        <taxon>Betaproteobacteria</taxon>
        <taxon>Burkholderiales</taxon>
        <taxon>Burkholderiaceae</taxon>
        <taxon>Robbsia</taxon>
    </lineage>
</organism>
<dbReference type="InterPro" id="IPR011050">
    <property type="entry name" value="Pectin_lyase_fold/virulence"/>
</dbReference>
<dbReference type="SMART" id="SM00710">
    <property type="entry name" value="PbH1"/>
    <property type="match status" value="7"/>
</dbReference>
<dbReference type="EMBL" id="LAQU01000007">
    <property type="protein sequence ID" value="KKB63835.1"/>
    <property type="molecule type" value="Genomic_DNA"/>
</dbReference>
<dbReference type="Gene3D" id="2.160.20.10">
    <property type="entry name" value="Single-stranded right-handed beta-helix, Pectin lyase-like"/>
    <property type="match status" value="2"/>
</dbReference>
<dbReference type="AlphaFoldDB" id="A0A0F5K1N4"/>
<evidence type="ECO:0000313" key="2">
    <source>
        <dbReference type="EMBL" id="KKB63835.1"/>
    </source>
</evidence>
<dbReference type="STRING" id="28092.WM40_09185"/>
<accession>A0A0F5K1N4</accession>
<comment type="caution">
    <text evidence="2">The sequence shown here is derived from an EMBL/GenBank/DDBJ whole genome shotgun (WGS) entry which is preliminary data.</text>
</comment>
<name>A0A0F5K1N4_9BURK</name>